<dbReference type="Pfam" id="PF00132">
    <property type="entry name" value="Hexapep"/>
    <property type="match status" value="1"/>
</dbReference>
<dbReference type="Pfam" id="PF14602">
    <property type="entry name" value="Hexapep_2"/>
    <property type="match status" value="1"/>
</dbReference>
<evidence type="ECO:0000313" key="4">
    <source>
        <dbReference type="EMBL" id="AZP10944.1"/>
    </source>
</evidence>
<evidence type="ECO:0000256" key="1">
    <source>
        <dbReference type="ARBA" id="ARBA00007274"/>
    </source>
</evidence>
<dbReference type="InterPro" id="IPR001451">
    <property type="entry name" value="Hexapep"/>
</dbReference>
<dbReference type="GO" id="GO:0005737">
    <property type="term" value="C:cytoplasm"/>
    <property type="evidence" value="ECO:0007669"/>
    <property type="project" value="InterPro"/>
</dbReference>
<keyword evidence="5" id="KW-1185">Reference proteome</keyword>
<accession>A0A3Q9BNG1</accession>
<evidence type="ECO:0000313" key="5">
    <source>
        <dbReference type="Proteomes" id="UP000275663"/>
    </source>
</evidence>
<dbReference type="CDD" id="cd03354">
    <property type="entry name" value="LbH_SAT"/>
    <property type="match status" value="1"/>
</dbReference>
<keyword evidence="3" id="KW-0012">Acyltransferase</keyword>
<keyword evidence="2 4" id="KW-0808">Transferase</keyword>
<protein>
    <submittedName>
        <fullName evidence="4">Serine acetyltransferase</fullName>
    </submittedName>
</protein>
<dbReference type="InterPro" id="IPR045304">
    <property type="entry name" value="LbH_SAT"/>
</dbReference>
<comment type="similarity">
    <text evidence="1">Belongs to the transferase hexapeptide repeat family.</text>
</comment>
<dbReference type="PIRSF" id="PIRSF000441">
    <property type="entry name" value="CysE"/>
    <property type="match status" value="1"/>
</dbReference>
<dbReference type="Gene3D" id="2.160.10.10">
    <property type="entry name" value="Hexapeptide repeat proteins"/>
    <property type="match status" value="1"/>
</dbReference>
<dbReference type="InterPro" id="IPR005881">
    <property type="entry name" value="Ser_O-AcTrfase"/>
</dbReference>
<dbReference type="InterPro" id="IPR011004">
    <property type="entry name" value="Trimer_LpxA-like_sf"/>
</dbReference>
<dbReference type="EMBL" id="CP034464">
    <property type="protein sequence ID" value="AZP10944.1"/>
    <property type="molecule type" value="Genomic_DNA"/>
</dbReference>
<evidence type="ECO:0000256" key="2">
    <source>
        <dbReference type="ARBA" id="ARBA00022679"/>
    </source>
</evidence>
<dbReference type="OrthoDB" id="8612290at2"/>
<sequence>MVLFIQKISHKLWRLGIPVLPRVLYALNRVLFAAAIPPSVQIGTNVLLGYSGLGIVIHANAVIGNNVKISQNVTIGGRSGFVNVPVLEDGVQIGAGACILGPIRICKNALVGANAVVLCDVPEGKTVVGVPARII</sequence>
<evidence type="ECO:0000256" key="3">
    <source>
        <dbReference type="ARBA" id="ARBA00023315"/>
    </source>
</evidence>
<dbReference type="PANTHER" id="PTHR42811">
    <property type="entry name" value="SERINE ACETYLTRANSFERASE"/>
    <property type="match status" value="1"/>
</dbReference>
<reference evidence="4 5" key="1">
    <citation type="journal article" date="2011" name="Int. J. Syst. Evol. Microbiol.">
        <title>Description of Undibacterium oligocarboniphilum sp. nov., isolated from purified water, and Undibacterium pigrum strain CCUG 49012 as the type strain of Undibacterium parvum sp. nov., and emended descriptions of the genus Undibacterium and the species Undibacterium pigrum.</title>
        <authorList>
            <person name="Eder W."/>
            <person name="Wanner G."/>
            <person name="Ludwig W."/>
            <person name="Busse H.J."/>
            <person name="Ziemke-Kageler F."/>
            <person name="Lang E."/>
        </authorList>
    </citation>
    <scope>NUCLEOTIDE SEQUENCE [LARGE SCALE GENOMIC DNA]</scope>
    <source>
        <strain evidence="4 5">DSM 23061</strain>
    </source>
</reference>
<gene>
    <name evidence="4" type="ORF">EJN92_02280</name>
</gene>
<name>A0A3Q9BNG1_9BURK</name>
<dbReference type="KEGG" id="upv:EJN92_02280"/>
<dbReference type="Proteomes" id="UP000275663">
    <property type="component" value="Chromosome"/>
</dbReference>
<organism evidence="4 5">
    <name type="scientific">Undibacterium parvum</name>
    <dbReference type="NCBI Taxonomy" id="401471"/>
    <lineage>
        <taxon>Bacteria</taxon>
        <taxon>Pseudomonadati</taxon>
        <taxon>Pseudomonadota</taxon>
        <taxon>Betaproteobacteria</taxon>
        <taxon>Burkholderiales</taxon>
        <taxon>Oxalobacteraceae</taxon>
        <taxon>Undibacterium</taxon>
    </lineage>
</organism>
<dbReference type="GO" id="GO:0006535">
    <property type="term" value="P:cysteine biosynthetic process from serine"/>
    <property type="evidence" value="ECO:0007669"/>
    <property type="project" value="InterPro"/>
</dbReference>
<dbReference type="SUPFAM" id="SSF51161">
    <property type="entry name" value="Trimeric LpxA-like enzymes"/>
    <property type="match status" value="1"/>
</dbReference>
<proteinExistence type="inferred from homology"/>
<dbReference type="GO" id="GO:0009001">
    <property type="term" value="F:serine O-acetyltransferase activity"/>
    <property type="evidence" value="ECO:0007669"/>
    <property type="project" value="InterPro"/>
</dbReference>
<dbReference type="AlphaFoldDB" id="A0A3Q9BNG1"/>
<dbReference type="RefSeq" id="WP_126126343.1">
    <property type="nucleotide sequence ID" value="NZ_CP034464.1"/>
</dbReference>